<dbReference type="SUPFAM" id="SSF53448">
    <property type="entry name" value="Nucleotide-diphospho-sugar transferases"/>
    <property type="match status" value="1"/>
</dbReference>
<dbReference type="EMBL" id="JAUFPN010000206">
    <property type="protein sequence ID" value="MDN3568384.1"/>
    <property type="molecule type" value="Genomic_DNA"/>
</dbReference>
<dbReference type="Proteomes" id="UP001529369">
    <property type="component" value="Unassembled WGS sequence"/>
</dbReference>
<dbReference type="Gene3D" id="3.90.550.10">
    <property type="entry name" value="Spore Coat Polysaccharide Biosynthesis Protein SpsA, Chain A"/>
    <property type="match status" value="1"/>
</dbReference>
<comment type="caution">
    <text evidence="2">The sequence shown here is derived from an EMBL/GenBank/DDBJ whole genome shotgun (WGS) entry which is preliminary data.</text>
</comment>
<reference evidence="3" key="1">
    <citation type="journal article" date="2019" name="Int. J. Syst. Evol. Microbiol.">
        <title>The Global Catalogue of Microorganisms (GCM) 10K type strain sequencing project: providing services to taxonomists for standard genome sequencing and annotation.</title>
        <authorList>
            <consortium name="The Broad Institute Genomics Platform"/>
            <consortium name="The Broad Institute Genome Sequencing Center for Infectious Disease"/>
            <person name="Wu L."/>
            <person name="Ma J."/>
        </authorList>
    </citation>
    <scope>NUCLEOTIDE SEQUENCE [LARGE SCALE GENOMIC DNA]</scope>
    <source>
        <strain evidence="3">CECT 7131</strain>
    </source>
</reference>
<gene>
    <name evidence="2" type="ORF">QWZ14_28730</name>
</gene>
<dbReference type="InterPro" id="IPR029044">
    <property type="entry name" value="Nucleotide-diphossugar_trans"/>
</dbReference>
<dbReference type="Pfam" id="PF00535">
    <property type="entry name" value="Glycos_transf_2"/>
    <property type="match status" value="1"/>
</dbReference>
<sequence length="266" mass="28534">MAEAPGARQLVLIPSYNTGPLLPETVRAARAAWAPVWVVIDGSTDGSDALLRAAVQDDPECRLIRLPANGGKGAAVLAGLQEAAAAGFTHALVMDADGQHPAAAIGHFMAASAAAPAALILGRPVFGPEAPQLRVRGRRISNWWANLETLGAGIGDSLFGFRVYPIAPLLRVMRRGGRMRRFDFDPEAAVRLAWAGLPLANIPAPVRYLKAEDGGVSHFRYGRDNALLTWMHIRLVLGMLLRLPWLIARRLRRGTPAPPPAPVTRP</sequence>
<evidence type="ECO:0000313" key="2">
    <source>
        <dbReference type="EMBL" id="MDN3568384.1"/>
    </source>
</evidence>
<dbReference type="InterPro" id="IPR050256">
    <property type="entry name" value="Glycosyltransferase_2"/>
</dbReference>
<name>A0ABT8AF10_9PROT</name>
<evidence type="ECO:0000313" key="3">
    <source>
        <dbReference type="Proteomes" id="UP001529369"/>
    </source>
</evidence>
<evidence type="ECO:0000259" key="1">
    <source>
        <dbReference type="Pfam" id="PF00535"/>
    </source>
</evidence>
<keyword evidence="3" id="KW-1185">Reference proteome</keyword>
<dbReference type="PANTHER" id="PTHR48090:SF7">
    <property type="entry name" value="RFBJ PROTEIN"/>
    <property type="match status" value="1"/>
</dbReference>
<proteinExistence type="predicted"/>
<dbReference type="CDD" id="cd04179">
    <property type="entry name" value="DPM_DPG-synthase_like"/>
    <property type="match status" value="1"/>
</dbReference>
<feature type="domain" description="Glycosyltransferase 2-like" evidence="1">
    <location>
        <begin position="11"/>
        <end position="151"/>
    </location>
</feature>
<organism evidence="2 3">
    <name type="scientific">Paeniroseomonas aquatica</name>
    <dbReference type="NCBI Taxonomy" id="373043"/>
    <lineage>
        <taxon>Bacteria</taxon>
        <taxon>Pseudomonadati</taxon>
        <taxon>Pseudomonadota</taxon>
        <taxon>Alphaproteobacteria</taxon>
        <taxon>Acetobacterales</taxon>
        <taxon>Acetobacteraceae</taxon>
        <taxon>Paeniroseomonas</taxon>
    </lineage>
</organism>
<dbReference type="RefSeq" id="WP_290320497.1">
    <property type="nucleotide sequence ID" value="NZ_JAUFPN010000206.1"/>
</dbReference>
<protein>
    <submittedName>
        <fullName evidence="2">Glycosyltransferase family 2 protein</fullName>
    </submittedName>
</protein>
<dbReference type="InterPro" id="IPR001173">
    <property type="entry name" value="Glyco_trans_2-like"/>
</dbReference>
<accession>A0ABT8AF10</accession>
<dbReference type="PANTHER" id="PTHR48090">
    <property type="entry name" value="UNDECAPRENYL-PHOSPHATE 4-DEOXY-4-FORMAMIDO-L-ARABINOSE TRANSFERASE-RELATED"/>
    <property type="match status" value="1"/>
</dbReference>